<organism evidence="3 4">
    <name type="scientific">Agromyces tropicus</name>
    <dbReference type="NCBI Taxonomy" id="555371"/>
    <lineage>
        <taxon>Bacteria</taxon>
        <taxon>Bacillati</taxon>
        <taxon>Actinomycetota</taxon>
        <taxon>Actinomycetes</taxon>
        <taxon>Micrococcales</taxon>
        <taxon>Microbacteriaceae</taxon>
        <taxon>Agromyces</taxon>
    </lineage>
</organism>
<comment type="caution">
    <text evidence="3">The sequence shown here is derived from an EMBL/GenBank/DDBJ whole genome shotgun (WGS) entry which is preliminary data.</text>
</comment>
<dbReference type="InterPro" id="IPR042261">
    <property type="entry name" value="Lsr2-like_dimerization"/>
</dbReference>
<dbReference type="EMBL" id="BAAAPW010000001">
    <property type="protein sequence ID" value="GAA2021801.1"/>
    <property type="molecule type" value="Genomic_DNA"/>
</dbReference>
<evidence type="ECO:0000313" key="3">
    <source>
        <dbReference type="EMBL" id="GAA2021801.1"/>
    </source>
</evidence>
<feature type="region of interest" description="Disordered" evidence="1">
    <location>
        <begin position="54"/>
        <end position="76"/>
    </location>
</feature>
<protein>
    <recommendedName>
        <fullName evidence="2">Lsr2 dimerization domain-containing protein</fullName>
    </recommendedName>
</protein>
<dbReference type="Proteomes" id="UP001501196">
    <property type="component" value="Unassembled WGS sequence"/>
</dbReference>
<accession>A0ABP5F9Q5</accession>
<keyword evidence="4" id="KW-1185">Reference proteome</keyword>
<reference evidence="4" key="1">
    <citation type="journal article" date="2019" name="Int. J. Syst. Evol. Microbiol.">
        <title>The Global Catalogue of Microorganisms (GCM) 10K type strain sequencing project: providing services to taxonomists for standard genome sequencing and annotation.</title>
        <authorList>
            <consortium name="The Broad Institute Genomics Platform"/>
            <consortium name="The Broad Institute Genome Sequencing Center for Infectious Disease"/>
            <person name="Wu L."/>
            <person name="Ma J."/>
        </authorList>
    </citation>
    <scope>NUCLEOTIDE SEQUENCE [LARGE SCALE GENOMIC DNA]</scope>
    <source>
        <strain evidence="4">JCM 15672</strain>
    </source>
</reference>
<evidence type="ECO:0000259" key="2">
    <source>
        <dbReference type="Pfam" id="PF11774"/>
    </source>
</evidence>
<dbReference type="Gene3D" id="3.30.60.230">
    <property type="entry name" value="Lsr2, dimerization domain"/>
    <property type="match status" value="1"/>
</dbReference>
<gene>
    <name evidence="3" type="ORF">GCM10009819_00400</name>
</gene>
<dbReference type="Pfam" id="PF11774">
    <property type="entry name" value="Lsr2"/>
    <property type="match status" value="1"/>
</dbReference>
<sequence>MAKRTIVTLVDDIDGSEAAETVSFSVEGVDYEIDLSAANATALRNVLQPFAAAARRTNRRKAARRTGTARQPKTRS</sequence>
<dbReference type="InterPro" id="IPR024412">
    <property type="entry name" value="Lsr2_dim_dom"/>
</dbReference>
<evidence type="ECO:0000313" key="4">
    <source>
        <dbReference type="Proteomes" id="UP001501196"/>
    </source>
</evidence>
<evidence type="ECO:0000256" key="1">
    <source>
        <dbReference type="SAM" id="MobiDB-lite"/>
    </source>
</evidence>
<name>A0ABP5F9Q5_9MICO</name>
<proteinExistence type="predicted"/>
<feature type="domain" description="Lsr2 dimerization" evidence="2">
    <location>
        <begin position="1"/>
        <end position="57"/>
    </location>
</feature>